<gene>
    <name evidence="4" type="primary">mshA_4</name>
    <name evidence="4" type="ORF">BHAOGJBA_3010</name>
</gene>
<dbReference type="InterPro" id="IPR001296">
    <property type="entry name" value="Glyco_trans_1"/>
</dbReference>
<dbReference type="Pfam" id="PF00534">
    <property type="entry name" value="Glycos_transf_1"/>
    <property type="match status" value="1"/>
</dbReference>
<dbReference type="InterPro" id="IPR028098">
    <property type="entry name" value="Glyco_trans_4-like_N"/>
</dbReference>
<dbReference type="Pfam" id="PF13439">
    <property type="entry name" value="Glyco_transf_4"/>
    <property type="match status" value="1"/>
</dbReference>
<dbReference type="SUPFAM" id="SSF53756">
    <property type="entry name" value="UDP-Glycosyltransferase/glycogen phosphorylase"/>
    <property type="match status" value="2"/>
</dbReference>
<organism evidence="4 5">
    <name type="scientific">Methylobacterium hispanicum</name>
    <dbReference type="NCBI Taxonomy" id="270350"/>
    <lineage>
        <taxon>Bacteria</taxon>
        <taxon>Pseudomonadati</taxon>
        <taxon>Pseudomonadota</taxon>
        <taxon>Alphaproteobacteria</taxon>
        <taxon>Hyphomicrobiales</taxon>
        <taxon>Methylobacteriaceae</taxon>
        <taxon>Methylobacterium</taxon>
    </lineage>
</organism>
<dbReference type="SUPFAM" id="SSF48452">
    <property type="entry name" value="TPR-like"/>
    <property type="match status" value="1"/>
</dbReference>
<evidence type="ECO:0000259" key="2">
    <source>
        <dbReference type="Pfam" id="PF13439"/>
    </source>
</evidence>
<dbReference type="Gene3D" id="1.25.40.10">
    <property type="entry name" value="Tetratricopeptide repeat domain"/>
    <property type="match status" value="1"/>
</dbReference>
<accession>A0AAV4ZMF8</accession>
<keyword evidence="5" id="KW-1185">Reference proteome</keyword>
<dbReference type="CDD" id="cd03823">
    <property type="entry name" value="GT4_ExpE7-like"/>
    <property type="match status" value="1"/>
</dbReference>
<name>A0AAV4ZMF8_9HYPH</name>
<dbReference type="RefSeq" id="WP_066918895.1">
    <property type="nucleotide sequence ID" value="NZ_BPQO01000012.1"/>
</dbReference>
<dbReference type="GO" id="GO:0016757">
    <property type="term" value="F:glycosyltransferase activity"/>
    <property type="evidence" value="ECO:0007669"/>
    <property type="project" value="InterPro"/>
</dbReference>
<protein>
    <submittedName>
        <fullName evidence="4">D-inositol-3-phosphate glycosyltransferase</fullName>
    </submittedName>
</protein>
<dbReference type="InterPro" id="IPR011990">
    <property type="entry name" value="TPR-like_helical_dom_sf"/>
</dbReference>
<feature type="domain" description="Spore protein YkvP/CgeB glycosyl transferase-like" evidence="3">
    <location>
        <begin position="686"/>
        <end position="821"/>
    </location>
</feature>
<dbReference type="InterPro" id="IPR050194">
    <property type="entry name" value="Glycosyltransferase_grp1"/>
</dbReference>
<proteinExistence type="predicted"/>
<dbReference type="PANTHER" id="PTHR45947:SF13">
    <property type="entry name" value="TRANSFERASE"/>
    <property type="match status" value="1"/>
</dbReference>
<feature type="domain" description="Glycosyl transferase family 1" evidence="1">
    <location>
        <begin position="1132"/>
        <end position="1217"/>
    </location>
</feature>
<evidence type="ECO:0000259" key="1">
    <source>
        <dbReference type="Pfam" id="PF00534"/>
    </source>
</evidence>
<sequence length="1254" mass="138677">MVSLFPTRALANLRRLGRSKARIDGFDPVFYRRCYPDLHRLTSDEALALHFQRHGCVESRFPNADALIAALERRHGPLPDDFVPVQYRLNHADLVEFSLPWQLKAHYLQFGRAEGRTYRSLDLAPYERSFERMRAAQAQDLGCSEGTPATDTFAERLSIAGVLPGAWLECFVLHEFNILNASWLARQPVSRIDGLCVFLEQGIERLAPIALGRRFDPAFYRGHVGARATASDTDLYRQWLGLGIAEGLPGCEGEALLALLREEAFPDCFDEAAYRAKLPRTVEKPGSGRFAALAQFVTKTFQLPALESVRRQCSARLLEQIGEYHILRGDNVIAHDALNRAIAAKPGIGRFHHRRGDALRALGRAREATADYLVAAEAPDAIVWSHIHAAEGLAAERDGLEAAFDRLRRSAPHWCGSPHWRAAGHRVIARAFEAASARAHTLYAAHRRIEADSALTACLDEIAALLPVVDPLPAPLPPASSARIVLVANRDLPQCDHYRVVQKIEQLEHLGWHVEVFRQGEAGRCRPAIDAASAVIFYRVAALPEVVHAILYARALGVPTLYEIDDLLFEPAFYPDPFDSFEGQITPAEYAGLQYGVPLFRYAMHLCETGLASTPALAEAMQPLVRSGVCYVLRNGLDSRNEPFIARGPMPAATDTVTLFYGSGTKAHNRDFNDLVASALIEIFEKHAGVRLVVAGYLKLDERFRTYAHRIHQLGFDPNVRAYWEVLSSADINIAVLAINPMTDAKSEIKWLEAAMCGLPSVVTPTRTYREMLVDGEDVLFATTPDEWATALGRLISDARLRRRIGLGAHAKARNAYTLNAASAVLAQALPPLPPKAPVGRSSAPVQRTRKAGRPRLLFVHVYFPPQTIGGATRVLRDNVDHLIAVGADRFEIAIAATDLDAEPAYRTRIDNYRGLPVYRIAVPAEMHMDWRPFDPEMEGPFEALIDRFEPDFVHFHCVQRLTGSVVEAVRARGVPYLITLHDAWWISDFQFLTDADGILQMPSDDALADATDRKLSPINSIARRRRLGRLLDGATALLAVSDAFAEVYRRAGHPQTLAVPNGVSSFTPRSRVFGRDGCVRLGHVGGRTAHKGASLLEVALRTGAYENLDLTLVDHSYPPDYTSAEVWGATPVRIIGRLPQDRIADLYAELDVLVAPSIWPESFGLVTREARAAGLWVVASDRGAIGQDIRQGVDGFRINVESLQDLREVLSRLNTEPHHFSRSPPDAQSMRTASDQGSDLIALYSDLIARRAG</sequence>
<reference evidence="4" key="1">
    <citation type="journal article" date="2016" name="Front. Microbiol.">
        <title>Genome Sequence of the Piezophilic, Mesophilic Sulfate-Reducing Bacterium Desulfovibrio indicus J2T.</title>
        <authorList>
            <person name="Cao J."/>
            <person name="Maignien L."/>
            <person name="Shao Z."/>
            <person name="Alain K."/>
            <person name="Jebbar M."/>
        </authorList>
    </citation>
    <scope>NUCLEOTIDE SEQUENCE</scope>
    <source>
        <strain evidence="4">DSM 16372</strain>
    </source>
</reference>
<dbReference type="PANTHER" id="PTHR45947">
    <property type="entry name" value="SULFOQUINOVOSYL TRANSFERASE SQD2"/>
    <property type="match status" value="1"/>
</dbReference>
<evidence type="ECO:0000313" key="5">
    <source>
        <dbReference type="Proteomes" id="UP001055247"/>
    </source>
</evidence>
<dbReference type="Pfam" id="PF13524">
    <property type="entry name" value="Glyco_trans_1_2"/>
    <property type="match status" value="1"/>
</dbReference>
<dbReference type="Gene3D" id="3.40.50.2000">
    <property type="entry name" value="Glycogen Phosphorylase B"/>
    <property type="match status" value="3"/>
</dbReference>
<feature type="domain" description="Glycosyltransferase subfamily 4-like N-terminal" evidence="2">
    <location>
        <begin position="869"/>
        <end position="1064"/>
    </location>
</feature>
<dbReference type="AlphaFoldDB" id="A0AAV4ZMF8"/>
<comment type="caution">
    <text evidence="4">The sequence shown here is derived from an EMBL/GenBank/DDBJ whole genome shotgun (WGS) entry which is preliminary data.</text>
</comment>
<dbReference type="InterPro" id="IPR055259">
    <property type="entry name" value="YkvP/CgeB_Glyco_trans-like"/>
</dbReference>
<evidence type="ECO:0000259" key="3">
    <source>
        <dbReference type="Pfam" id="PF13524"/>
    </source>
</evidence>
<dbReference type="EMBL" id="BPQO01000012">
    <property type="protein sequence ID" value="GJD89483.1"/>
    <property type="molecule type" value="Genomic_DNA"/>
</dbReference>
<evidence type="ECO:0000313" key="4">
    <source>
        <dbReference type="EMBL" id="GJD89483.1"/>
    </source>
</evidence>
<dbReference type="Proteomes" id="UP001055247">
    <property type="component" value="Unassembled WGS sequence"/>
</dbReference>
<reference evidence="4" key="2">
    <citation type="submission" date="2021-08" db="EMBL/GenBank/DDBJ databases">
        <authorList>
            <person name="Tani A."/>
            <person name="Ola A."/>
            <person name="Ogura Y."/>
            <person name="Katsura K."/>
            <person name="Hayashi T."/>
        </authorList>
    </citation>
    <scope>NUCLEOTIDE SEQUENCE</scope>
    <source>
        <strain evidence="4">DSM 16372</strain>
    </source>
</reference>